<dbReference type="PANTHER" id="PTHR33908:SF3">
    <property type="entry name" value="UNDECAPRENYL PHOSPHATE-ALPHA-4-AMINO-4-DEOXY-L-ARABINOSE ARABINOSYL TRANSFERASE"/>
    <property type="match status" value="1"/>
</dbReference>
<feature type="transmembrane region" description="Helical" evidence="8">
    <location>
        <begin position="16"/>
        <end position="34"/>
    </location>
</feature>
<name>A0A220UT85_9GAMM</name>
<dbReference type="EMBL" id="CP022358">
    <property type="protein sequence ID" value="ASK71092.1"/>
    <property type="molecule type" value="Genomic_DNA"/>
</dbReference>
<evidence type="ECO:0000256" key="8">
    <source>
        <dbReference type="SAM" id="Phobius"/>
    </source>
</evidence>
<feature type="transmembrane region" description="Helical" evidence="8">
    <location>
        <begin position="91"/>
        <end position="109"/>
    </location>
</feature>
<dbReference type="InterPro" id="IPR050297">
    <property type="entry name" value="LipidA_mod_glycosyltrf_83"/>
</dbReference>
<feature type="transmembrane region" description="Helical" evidence="8">
    <location>
        <begin position="170"/>
        <end position="203"/>
    </location>
</feature>
<feature type="transmembrane region" description="Helical" evidence="8">
    <location>
        <begin position="308"/>
        <end position="326"/>
    </location>
</feature>
<feature type="transmembrane region" description="Helical" evidence="8">
    <location>
        <begin position="147"/>
        <end position="164"/>
    </location>
</feature>
<comment type="subcellular location">
    <subcellularLocation>
        <location evidence="1">Cell membrane</location>
        <topology evidence="1">Multi-pass membrane protein</topology>
    </subcellularLocation>
</comment>
<keyword evidence="11" id="KW-1185">Reference proteome</keyword>
<evidence type="ECO:0000256" key="1">
    <source>
        <dbReference type="ARBA" id="ARBA00004651"/>
    </source>
</evidence>
<dbReference type="Pfam" id="PF13231">
    <property type="entry name" value="PMT_2"/>
    <property type="match status" value="1"/>
</dbReference>
<keyword evidence="2" id="KW-1003">Cell membrane</keyword>
<feature type="transmembrane region" description="Helical" evidence="8">
    <location>
        <begin position="364"/>
        <end position="386"/>
    </location>
</feature>
<organism evidence="10 11">
    <name type="scientific">Shewanella bicestrii</name>
    <dbReference type="NCBI Taxonomy" id="2018305"/>
    <lineage>
        <taxon>Bacteria</taxon>
        <taxon>Pseudomonadati</taxon>
        <taxon>Pseudomonadota</taxon>
        <taxon>Gammaproteobacteria</taxon>
        <taxon>Alteromonadales</taxon>
        <taxon>Shewanellaceae</taxon>
        <taxon>Shewanella</taxon>
    </lineage>
</organism>
<feature type="transmembrane region" description="Helical" evidence="8">
    <location>
        <begin position="215"/>
        <end position="237"/>
    </location>
</feature>
<dbReference type="GO" id="GO:0009103">
    <property type="term" value="P:lipopolysaccharide biosynthetic process"/>
    <property type="evidence" value="ECO:0007669"/>
    <property type="project" value="TreeGrafter"/>
</dbReference>
<dbReference type="GO" id="GO:0016763">
    <property type="term" value="F:pentosyltransferase activity"/>
    <property type="evidence" value="ECO:0007669"/>
    <property type="project" value="TreeGrafter"/>
</dbReference>
<proteinExistence type="predicted"/>
<feature type="domain" description="Glycosyltransferase RgtA/B/C/D-like" evidence="9">
    <location>
        <begin position="70"/>
        <end position="231"/>
    </location>
</feature>
<evidence type="ECO:0000256" key="2">
    <source>
        <dbReference type="ARBA" id="ARBA00022475"/>
    </source>
</evidence>
<evidence type="ECO:0000259" key="9">
    <source>
        <dbReference type="Pfam" id="PF13231"/>
    </source>
</evidence>
<dbReference type="GO" id="GO:0005886">
    <property type="term" value="C:plasma membrane"/>
    <property type="evidence" value="ECO:0007669"/>
    <property type="project" value="UniProtKB-SubCell"/>
</dbReference>
<protein>
    <submittedName>
        <fullName evidence="10">Glycosyl transferase</fullName>
    </submittedName>
</protein>
<evidence type="ECO:0000256" key="4">
    <source>
        <dbReference type="ARBA" id="ARBA00022679"/>
    </source>
</evidence>
<dbReference type="RefSeq" id="WP_089068848.1">
    <property type="nucleotide sequence ID" value="NZ_CP022358.1"/>
</dbReference>
<evidence type="ECO:0000256" key="5">
    <source>
        <dbReference type="ARBA" id="ARBA00022692"/>
    </source>
</evidence>
<sequence length="574" mass="65370">MDALNRRFNSEDYYQVLWPLLLMSLLILLVGIGFRSPWPADEPRFVEVAREMVASGQWLFPTRGGEYYPDKPPVFMWAIALFYQLTGSLKLSFLLPNALCGLLTVFLVYDLGARLWNVRVGRNAALLLLIVPQFLMQAKNAQIDAMVMCWITVGCYGLIRHFMLGPKWHWYFIGWAFMGLGVITKGVGFLPLLLLIPIGIYAFKDKTRFEGRLTWLCLAGPLAMLAVIACWLVPMVMTVQAHGTPEMVAYQNNILFKQTGERYVNAWHHIKPWYFFVLSVIPWMWFPISLLVVAYWKQWVQKVKADPTIAILLIWVGLVVLFFSISPGKRNVYILPALPMLALAASAILTGVSPKAWFEKLVTGVLWFLGALVLVAGVLALIHHPALVKALADYTDDLTGIGYLFILLGVLWFALLWQARRQFALVKVGLVSALGWVLVSTWGYAMLDEMRTPRSLMLHTAEVIGEDAELGLVNFKEQFILFSPMSVTHFSYLAPLEEQERNAWQWMQENKQRYVLVPSGAELSCFDIKGGKSMGIAHRDEWILLSAAELKPQCQAPEREYRYFTDHPGRWLKE</sequence>
<reference evidence="10 11" key="1">
    <citation type="submission" date="2017-07" db="EMBL/GenBank/DDBJ databases">
        <title>Phenotypical and genomic characterization of a clinical isolate of Shewanella bicestrii sp. nov. producing an extended-spectrum beta-lactamase and a new oxacillinase variant.</title>
        <authorList>
            <person name="Jousset A.B."/>
            <person name="Bonnin R.A."/>
            <person name="Girlich D."/>
            <person name="Dabos L."/>
            <person name="Potron A."/>
            <person name="Dortet L."/>
            <person name="Glaser P."/>
            <person name="Naas T."/>
        </authorList>
    </citation>
    <scope>NUCLEOTIDE SEQUENCE [LARGE SCALE GENOMIC DNA]</scope>
    <source>
        <strain evidence="10 11">JAB-1</strain>
    </source>
</reference>
<evidence type="ECO:0000256" key="3">
    <source>
        <dbReference type="ARBA" id="ARBA00022676"/>
    </source>
</evidence>
<feature type="transmembrane region" description="Helical" evidence="8">
    <location>
        <begin position="332"/>
        <end position="352"/>
    </location>
</feature>
<evidence type="ECO:0000313" key="10">
    <source>
        <dbReference type="EMBL" id="ASK71092.1"/>
    </source>
</evidence>
<dbReference type="PANTHER" id="PTHR33908">
    <property type="entry name" value="MANNOSYLTRANSFERASE YKCB-RELATED"/>
    <property type="match status" value="1"/>
</dbReference>
<dbReference type="GO" id="GO:0010041">
    <property type="term" value="P:response to iron(III) ion"/>
    <property type="evidence" value="ECO:0007669"/>
    <property type="project" value="TreeGrafter"/>
</dbReference>
<keyword evidence="4 10" id="KW-0808">Transferase</keyword>
<dbReference type="KEGG" id="sbj:CF168_20630"/>
<evidence type="ECO:0000313" key="11">
    <source>
        <dbReference type="Proteomes" id="UP000198367"/>
    </source>
</evidence>
<feature type="transmembrane region" description="Helical" evidence="8">
    <location>
        <begin position="273"/>
        <end position="296"/>
    </location>
</feature>
<keyword evidence="5 8" id="KW-0812">Transmembrane</keyword>
<dbReference type="InterPro" id="IPR038731">
    <property type="entry name" value="RgtA/B/C-like"/>
</dbReference>
<dbReference type="AlphaFoldDB" id="A0A220UT85"/>
<keyword evidence="3" id="KW-0328">Glycosyltransferase</keyword>
<feature type="transmembrane region" description="Helical" evidence="8">
    <location>
        <begin position="398"/>
        <end position="417"/>
    </location>
</feature>
<feature type="transmembrane region" description="Helical" evidence="8">
    <location>
        <begin position="424"/>
        <end position="447"/>
    </location>
</feature>
<evidence type="ECO:0000256" key="6">
    <source>
        <dbReference type="ARBA" id="ARBA00022989"/>
    </source>
</evidence>
<keyword evidence="6 8" id="KW-1133">Transmembrane helix</keyword>
<evidence type="ECO:0000256" key="7">
    <source>
        <dbReference type="ARBA" id="ARBA00023136"/>
    </source>
</evidence>
<gene>
    <name evidence="10" type="ORF">CF168_20630</name>
</gene>
<keyword evidence="7 8" id="KW-0472">Membrane</keyword>
<accession>A0A220UT85</accession>
<dbReference type="Proteomes" id="UP000198367">
    <property type="component" value="Chromosome"/>
</dbReference>